<dbReference type="AlphaFoldDB" id="A0A2A2JVS7"/>
<dbReference type="EMBL" id="LIAE01010193">
    <property type="protein sequence ID" value="PAV65791.1"/>
    <property type="molecule type" value="Genomic_DNA"/>
</dbReference>
<organism evidence="1 2">
    <name type="scientific">Diploscapter pachys</name>
    <dbReference type="NCBI Taxonomy" id="2018661"/>
    <lineage>
        <taxon>Eukaryota</taxon>
        <taxon>Metazoa</taxon>
        <taxon>Ecdysozoa</taxon>
        <taxon>Nematoda</taxon>
        <taxon>Chromadorea</taxon>
        <taxon>Rhabditida</taxon>
        <taxon>Rhabditina</taxon>
        <taxon>Rhabditomorpha</taxon>
        <taxon>Rhabditoidea</taxon>
        <taxon>Rhabditidae</taxon>
        <taxon>Diploscapter</taxon>
    </lineage>
</organism>
<protein>
    <submittedName>
        <fullName evidence="1">Uncharacterized protein</fullName>
    </submittedName>
</protein>
<accession>A0A2A2JVS7</accession>
<sequence>MALANRTMSLAIDHELELSVSRRRRAACCKVEEQIDLFENDQYFLARLTVLHRLQDYQCENSEIPLKELLEKMMDEDLAIPLQTVQSTRSRHVHEQTLHSQSQTVVRADHFK</sequence>
<keyword evidence="2" id="KW-1185">Reference proteome</keyword>
<evidence type="ECO:0000313" key="1">
    <source>
        <dbReference type="EMBL" id="PAV65791.1"/>
    </source>
</evidence>
<dbReference type="Proteomes" id="UP000218231">
    <property type="component" value="Unassembled WGS sequence"/>
</dbReference>
<name>A0A2A2JVS7_9BILA</name>
<evidence type="ECO:0000313" key="2">
    <source>
        <dbReference type="Proteomes" id="UP000218231"/>
    </source>
</evidence>
<gene>
    <name evidence="1" type="ORF">WR25_00965</name>
</gene>
<proteinExistence type="predicted"/>
<reference evidence="1 2" key="1">
    <citation type="journal article" date="2017" name="Curr. Biol.">
        <title>Genome architecture and evolution of a unichromosomal asexual nematode.</title>
        <authorList>
            <person name="Fradin H."/>
            <person name="Zegar C."/>
            <person name="Gutwein M."/>
            <person name="Lucas J."/>
            <person name="Kovtun M."/>
            <person name="Corcoran D."/>
            <person name="Baugh L.R."/>
            <person name="Kiontke K."/>
            <person name="Gunsalus K."/>
            <person name="Fitch D.H."/>
            <person name="Piano F."/>
        </authorList>
    </citation>
    <scope>NUCLEOTIDE SEQUENCE [LARGE SCALE GENOMIC DNA]</scope>
    <source>
        <strain evidence="1">PF1309</strain>
    </source>
</reference>
<comment type="caution">
    <text evidence="1">The sequence shown here is derived from an EMBL/GenBank/DDBJ whole genome shotgun (WGS) entry which is preliminary data.</text>
</comment>